<organism evidence="2 3">
    <name type="scientific">Phytophthora palmivora</name>
    <dbReference type="NCBI Taxonomy" id="4796"/>
    <lineage>
        <taxon>Eukaryota</taxon>
        <taxon>Sar</taxon>
        <taxon>Stramenopiles</taxon>
        <taxon>Oomycota</taxon>
        <taxon>Peronosporomycetes</taxon>
        <taxon>Peronosporales</taxon>
        <taxon>Peronosporaceae</taxon>
        <taxon>Phytophthora</taxon>
    </lineage>
</organism>
<dbReference type="InterPro" id="IPR056924">
    <property type="entry name" value="SH3_Tf2-1"/>
</dbReference>
<dbReference type="Pfam" id="PF24626">
    <property type="entry name" value="SH3_Tf2-1"/>
    <property type="match status" value="1"/>
</dbReference>
<comment type="caution">
    <text evidence="2">The sequence shown here is derived from an EMBL/GenBank/DDBJ whole genome shotgun (WGS) entry which is preliminary data.</text>
</comment>
<name>A0A2P4XI05_9STRA</name>
<evidence type="ECO:0000313" key="2">
    <source>
        <dbReference type="EMBL" id="POM65172.1"/>
    </source>
</evidence>
<keyword evidence="3" id="KW-1185">Reference proteome</keyword>
<dbReference type="Proteomes" id="UP000237271">
    <property type="component" value="Unassembled WGS sequence"/>
</dbReference>
<dbReference type="AlphaFoldDB" id="A0A2P4XI05"/>
<protein>
    <submittedName>
        <fullName evidence="2">Pol protein</fullName>
    </submittedName>
</protein>
<proteinExistence type="predicted"/>
<dbReference type="OrthoDB" id="125101at2759"/>
<reference evidence="2 3" key="1">
    <citation type="journal article" date="2017" name="Genome Biol. Evol.">
        <title>Phytophthora megakarya and P. palmivora, closely related causal agents of cacao black pod rot, underwent increases in genome sizes and gene numbers by different mechanisms.</title>
        <authorList>
            <person name="Ali S.S."/>
            <person name="Shao J."/>
            <person name="Lary D.J."/>
            <person name="Kronmiller B."/>
            <person name="Shen D."/>
            <person name="Strem M.D."/>
            <person name="Amoako-Attah I."/>
            <person name="Akrofi A.Y."/>
            <person name="Begoude B.A."/>
            <person name="Ten Hoopen G.M."/>
            <person name="Coulibaly K."/>
            <person name="Kebe B.I."/>
            <person name="Melnick R.L."/>
            <person name="Guiltinan M.J."/>
            <person name="Tyler B.M."/>
            <person name="Meinhardt L.W."/>
            <person name="Bailey B.A."/>
        </authorList>
    </citation>
    <scope>NUCLEOTIDE SEQUENCE [LARGE SCALE GENOMIC DNA]</scope>
    <source>
        <strain evidence="3">sbr112.9</strain>
    </source>
</reference>
<gene>
    <name evidence="2" type="ORF">PHPALM_19156</name>
</gene>
<feature type="domain" description="Tf2-1-like SH3-like" evidence="1">
    <location>
        <begin position="81"/>
        <end position="144"/>
    </location>
</feature>
<evidence type="ECO:0000259" key="1">
    <source>
        <dbReference type="Pfam" id="PF24626"/>
    </source>
</evidence>
<dbReference type="EMBL" id="NCKW01010500">
    <property type="protein sequence ID" value="POM65172.1"/>
    <property type="molecule type" value="Genomic_DNA"/>
</dbReference>
<evidence type="ECO:0000313" key="3">
    <source>
        <dbReference type="Proteomes" id="UP000237271"/>
    </source>
</evidence>
<accession>A0A2P4XI05</accession>
<sequence>MGYAIFRLPLSLRGGTNTSSVKWGRTRKAFSSQVSDIKPECLKRQLLSFIDDSLTLISWDSQKEYSDRKGRGNLSVFNVDELVLLDATNLPQNWVSFVGSNKLKNCCIGPFAVLTRHGTAYTIDLSKAMAMHLTLYVECLKWYHDRQDPSPQL</sequence>